<organism evidence="2 5">
    <name type="scientific">Didymodactylos carnosus</name>
    <dbReference type="NCBI Taxonomy" id="1234261"/>
    <lineage>
        <taxon>Eukaryota</taxon>
        <taxon>Metazoa</taxon>
        <taxon>Spiralia</taxon>
        <taxon>Gnathifera</taxon>
        <taxon>Rotifera</taxon>
        <taxon>Eurotatoria</taxon>
        <taxon>Bdelloidea</taxon>
        <taxon>Philodinida</taxon>
        <taxon>Philodinidae</taxon>
        <taxon>Didymodactylos</taxon>
    </lineage>
</organism>
<evidence type="ECO:0000313" key="1">
    <source>
        <dbReference type="EMBL" id="CAF1234743.1"/>
    </source>
</evidence>
<dbReference type="OrthoDB" id="10449608at2759"/>
<gene>
    <name evidence="2" type="ORF">GPM918_LOCUS29918</name>
    <name evidence="1" type="ORF">OVA965_LOCUS25550</name>
    <name evidence="4" type="ORF">SRO942_LOCUS30514</name>
    <name evidence="3" type="ORF">TMI583_LOCUS26280</name>
</gene>
<evidence type="ECO:0000313" key="4">
    <source>
        <dbReference type="EMBL" id="CAF4183317.1"/>
    </source>
</evidence>
<name>A0A815FRQ6_9BILA</name>
<evidence type="ECO:0000313" key="5">
    <source>
        <dbReference type="Proteomes" id="UP000663829"/>
    </source>
</evidence>
<dbReference type="Proteomes" id="UP000681722">
    <property type="component" value="Unassembled WGS sequence"/>
</dbReference>
<dbReference type="Proteomes" id="UP000677228">
    <property type="component" value="Unassembled WGS sequence"/>
</dbReference>
<comment type="caution">
    <text evidence="2">The sequence shown here is derived from an EMBL/GenBank/DDBJ whole genome shotgun (WGS) entry which is preliminary data.</text>
</comment>
<dbReference type="Proteomes" id="UP000663829">
    <property type="component" value="Unassembled WGS sequence"/>
</dbReference>
<evidence type="ECO:0000313" key="2">
    <source>
        <dbReference type="EMBL" id="CAF1330351.1"/>
    </source>
</evidence>
<keyword evidence="5" id="KW-1185">Reference proteome</keyword>
<proteinExistence type="predicted"/>
<sequence length="118" mass="13745">MGSCVHHDGFLYDNSESDLKIYTPSETAISLGKLEHQAINNATMHVEFEWKKRAFKWICYDDTFTVGRSSGCKRGKHGFFVLDNNQSNENITNNKMNRMTQATVEEWEEAWRDNKEYA</sequence>
<dbReference type="EMBL" id="CAJOBC010052768">
    <property type="protein sequence ID" value="CAF4183317.1"/>
    <property type="molecule type" value="Genomic_DNA"/>
</dbReference>
<dbReference type="EMBL" id="CAJNOK010015924">
    <property type="protein sequence ID" value="CAF1234743.1"/>
    <property type="molecule type" value="Genomic_DNA"/>
</dbReference>
<dbReference type="EMBL" id="CAJOBA010037472">
    <property type="protein sequence ID" value="CAF4042739.1"/>
    <property type="molecule type" value="Genomic_DNA"/>
</dbReference>
<reference evidence="2" key="1">
    <citation type="submission" date="2021-02" db="EMBL/GenBank/DDBJ databases">
        <authorList>
            <person name="Nowell W R."/>
        </authorList>
    </citation>
    <scope>NUCLEOTIDE SEQUENCE</scope>
</reference>
<dbReference type="AlphaFoldDB" id="A0A815FRQ6"/>
<evidence type="ECO:0000313" key="3">
    <source>
        <dbReference type="EMBL" id="CAF4042739.1"/>
    </source>
</evidence>
<dbReference type="EMBL" id="CAJNOQ010013867">
    <property type="protein sequence ID" value="CAF1330351.1"/>
    <property type="molecule type" value="Genomic_DNA"/>
</dbReference>
<dbReference type="Proteomes" id="UP000682733">
    <property type="component" value="Unassembled WGS sequence"/>
</dbReference>
<accession>A0A815FRQ6</accession>
<protein>
    <submittedName>
        <fullName evidence="2">Uncharacterized protein</fullName>
    </submittedName>
</protein>